<dbReference type="Proteomes" id="UP001412067">
    <property type="component" value="Unassembled WGS sequence"/>
</dbReference>
<dbReference type="InterPro" id="IPR058353">
    <property type="entry name" value="DUF8040"/>
</dbReference>
<evidence type="ECO:0000259" key="1">
    <source>
        <dbReference type="Pfam" id="PF26138"/>
    </source>
</evidence>
<evidence type="ECO:0000313" key="2">
    <source>
        <dbReference type="EMBL" id="KAK8963698.1"/>
    </source>
</evidence>
<dbReference type="Pfam" id="PF26138">
    <property type="entry name" value="DUF8040"/>
    <property type="match status" value="1"/>
</dbReference>
<name>A0ABR2ML57_9ASPA</name>
<dbReference type="EMBL" id="JBBWWR010000007">
    <property type="protein sequence ID" value="KAK8963698.1"/>
    <property type="molecule type" value="Genomic_DNA"/>
</dbReference>
<reference evidence="2 3" key="1">
    <citation type="journal article" date="2022" name="Nat. Plants">
        <title>Genomes of leafy and leafless Platanthera orchids illuminate the evolution of mycoheterotrophy.</title>
        <authorList>
            <person name="Li M.H."/>
            <person name="Liu K.W."/>
            <person name="Li Z."/>
            <person name="Lu H.C."/>
            <person name="Ye Q.L."/>
            <person name="Zhang D."/>
            <person name="Wang J.Y."/>
            <person name="Li Y.F."/>
            <person name="Zhong Z.M."/>
            <person name="Liu X."/>
            <person name="Yu X."/>
            <person name="Liu D.K."/>
            <person name="Tu X.D."/>
            <person name="Liu B."/>
            <person name="Hao Y."/>
            <person name="Liao X.Y."/>
            <person name="Jiang Y.T."/>
            <person name="Sun W.H."/>
            <person name="Chen J."/>
            <person name="Chen Y.Q."/>
            <person name="Ai Y."/>
            <person name="Zhai J.W."/>
            <person name="Wu S.S."/>
            <person name="Zhou Z."/>
            <person name="Hsiao Y.Y."/>
            <person name="Wu W.L."/>
            <person name="Chen Y.Y."/>
            <person name="Lin Y.F."/>
            <person name="Hsu J.L."/>
            <person name="Li C.Y."/>
            <person name="Wang Z.W."/>
            <person name="Zhao X."/>
            <person name="Zhong W.Y."/>
            <person name="Ma X.K."/>
            <person name="Ma L."/>
            <person name="Huang J."/>
            <person name="Chen G.Z."/>
            <person name="Huang M.Z."/>
            <person name="Huang L."/>
            <person name="Peng D.H."/>
            <person name="Luo Y.B."/>
            <person name="Zou S.Q."/>
            <person name="Chen S.P."/>
            <person name="Lan S."/>
            <person name="Tsai W.C."/>
            <person name="Van de Peer Y."/>
            <person name="Liu Z.J."/>
        </authorList>
    </citation>
    <scope>NUCLEOTIDE SEQUENCE [LARGE SCALE GENOMIC DNA]</scope>
    <source>
        <strain evidence="2">Lor288</strain>
    </source>
</reference>
<keyword evidence="3" id="KW-1185">Reference proteome</keyword>
<gene>
    <name evidence="2" type="ORF">KSP40_PGU019022</name>
</gene>
<protein>
    <recommendedName>
        <fullName evidence="1">DUF8040 domain-containing protein</fullName>
    </recommendedName>
</protein>
<feature type="domain" description="DUF8040" evidence="1">
    <location>
        <begin position="2"/>
        <end position="62"/>
    </location>
</feature>
<sequence>MDLLHSLEEKCGFQIRRIVFREELALTVYILSQNGSMRKTYEHFQHSMKIASKVFARGLRALL</sequence>
<proteinExistence type="predicted"/>
<evidence type="ECO:0000313" key="3">
    <source>
        <dbReference type="Proteomes" id="UP001412067"/>
    </source>
</evidence>
<comment type="caution">
    <text evidence="2">The sequence shown here is derived from an EMBL/GenBank/DDBJ whole genome shotgun (WGS) entry which is preliminary data.</text>
</comment>
<accession>A0ABR2ML57</accession>
<organism evidence="2 3">
    <name type="scientific">Platanthera guangdongensis</name>
    <dbReference type="NCBI Taxonomy" id="2320717"/>
    <lineage>
        <taxon>Eukaryota</taxon>
        <taxon>Viridiplantae</taxon>
        <taxon>Streptophyta</taxon>
        <taxon>Embryophyta</taxon>
        <taxon>Tracheophyta</taxon>
        <taxon>Spermatophyta</taxon>
        <taxon>Magnoliopsida</taxon>
        <taxon>Liliopsida</taxon>
        <taxon>Asparagales</taxon>
        <taxon>Orchidaceae</taxon>
        <taxon>Orchidoideae</taxon>
        <taxon>Orchideae</taxon>
        <taxon>Orchidinae</taxon>
        <taxon>Platanthera</taxon>
    </lineage>
</organism>